<gene>
    <name evidence="21" type="ORF">B7H23_14595</name>
</gene>
<dbReference type="GO" id="GO:0042802">
    <property type="term" value="F:identical protein binding"/>
    <property type="evidence" value="ECO:0007669"/>
    <property type="project" value="UniProtKB-ARBA"/>
</dbReference>
<evidence type="ECO:0000256" key="14">
    <source>
        <dbReference type="ARBA" id="ARBA00023137"/>
    </source>
</evidence>
<keyword evidence="6" id="KW-0997">Cell inner membrane</keyword>
<comment type="similarity">
    <text evidence="3">Belongs to the etk/wzc family.</text>
</comment>
<comment type="caution">
    <text evidence="21">The sequence shown here is derived from an EMBL/GenBank/DDBJ whole genome shotgun (WGS) entry which is preliminary data.</text>
</comment>
<protein>
    <recommendedName>
        <fullName evidence="4">non-specific protein-tyrosine kinase</fullName>
        <ecNumber evidence="4">2.7.10.2</ecNumber>
    </recommendedName>
</protein>
<keyword evidence="16" id="KW-0175">Coiled coil</keyword>
<proteinExistence type="inferred from homology"/>
<name>A0A231UTX0_9HYPH</name>
<dbReference type="Gene3D" id="3.40.50.300">
    <property type="entry name" value="P-loop containing nucleotide triphosphate hydrolases"/>
    <property type="match status" value="1"/>
</dbReference>
<feature type="transmembrane region" description="Helical" evidence="18">
    <location>
        <begin position="455"/>
        <end position="475"/>
    </location>
</feature>
<dbReference type="InterPro" id="IPR050445">
    <property type="entry name" value="Bact_polysacc_biosynth/exp"/>
</dbReference>
<keyword evidence="9" id="KW-0547">Nucleotide-binding</keyword>
<evidence type="ECO:0000259" key="20">
    <source>
        <dbReference type="Pfam" id="PF13614"/>
    </source>
</evidence>
<comment type="similarity">
    <text evidence="2">Belongs to the CpsD/CapB family.</text>
</comment>
<dbReference type="Pfam" id="PF02706">
    <property type="entry name" value="Wzz"/>
    <property type="match status" value="1"/>
</dbReference>
<evidence type="ECO:0000256" key="17">
    <source>
        <dbReference type="SAM" id="MobiDB-lite"/>
    </source>
</evidence>
<dbReference type="Pfam" id="PF13614">
    <property type="entry name" value="AAA_31"/>
    <property type="match status" value="1"/>
</dbReference>
<evidence type="ECO:0000256" key="13">
    <source>
        <dbReference type="ARBA" id="ARBA00023136"/>
    </source>
</evidence>
<dbReference type="GO" id="GO:0004713">
    <property type="term" value="F:protein tyrosine kinase activity"/>
    <property type="evidence" value="ECO:0007669"/>
    <property type="project" value="UniProtKB-KW"/>
</dbReference>
<keyword evidence="10" id="KW-0418">Kinase</keyword>
<dbReference type="EMBL" id="NBYO01000003">
    <property type="protein sequence ID" value="OXS99387.1"/>
    <property type="molecule type" value="Genomic_DNA"/>
</dbReference>
<feature type="domain" description="Polysaccharide chain length determinant N-terminal" evidence="19">
    <location>
        <begin position="36"/>
        <end position="126"/>
    </location>
</feature>
<dbReference type="PANTHER" id="PTHR32309">
    <property type="entry name" value="TYROSINE-PROTEIN KINASE"/>
    <property type="match status" value="1"/>
</dbReference>
<evidence type="ECO:0000256" key="11">
    <source>
        <dbReference type="ARBA" id="ARBA00022840"/>
    </source>
</evidence>
<keyword evidence="12 18" id="KW-1133">Transmembrane helix</keyword>
<evidence type="ECO:0000256" key="1">
    <source>
        <dbReference type="ARBA" id="ARBA00004429"/>
    </source>
</evidence>
<feature type="region of interest" description="Disordered" evidence="17">
    <location>
        <begin position="747"/>
        <end position="770"/>
    </location>
</feature>
<dbReference type="RefSeq" id="WP_094078164.1">
    <property type="nucleotide sequence ID" value="NZ_NBYO01000003.1"/>
</dbReference>
<keyword evidence="13 18" id="KW-0472">Membrane</keyword>
<dbReference type="InterPro" id="IPR005702">
    <property type="entry name" value="Wzc-like_C"/>
</dbReference>
<evidence type="ECO:0000256" key="15">
    <source>
        <dbReference type="ARBA" id="ARBA00051245"/>
    </source>
</evidence>
<keyword evidence="5" id="KW-1003">Cell membrane</keyword>
<evidence type="ECO:0000256" key="16">
    <source>
        <dbReference type="SAM" id="Coils"/>
    </source>
</evidence>
<feature type="compositionally biased region" description="Polar residues" evidence="17">
    <location>
        <begin position="747"/>
        <end position="760"/>
    </location>
</feature>
<keyword evidence="11" id="KW-0067">ATP-binding</keyword>
<dbReference type="FunFam" id="3.40.50.300:FF:000527">
    <property type="entry name" value="Tyrosine-protein kinase etk"/>
    <property type="match status" value="1"/>
</dbReference>
<evidence type="ECO:0000256" key="6">
    <source>
        <dbReference type="ARBA" id="ARBA00022519"/>
    </source>
</evidence>
<dbReference type="GO" id="GO:0005886">
    <property type="term" value="C:plasma membrane"/>
    <property type="evidence" value="ECO:0007669"/>
    <property type="project" value="UniProtKB-SubCell"/>
</dbReference>
<dbReference type="Proteomes" id="UP000215405">
    <property type="component" value="Unassembled WGS sequence"/>
</dbReference>
<dbReference type="GO" id="GO:0005524">
    <property type="term" value="F:ATP binding"/>
    <property type="evidence" value="ECO:0007669"/>
    <property type="project" value="UniProtKB-KW"/>
</dbReference>
<evidence type="ECO:0000256" key="3">
    <source>
        <dbReference type="ARBA" id="ARBA00008883"/>
    </source>
</evidence>
<comment type="catalytic activity">
    <reaction evidence="15">
        <text>L-tyrosyl-[protein] + ATP = O-phospho-L-tyrosyl-[protein] + ADP + H(+)</text>
        <dbReference type="Rhea" id="RHEA:10596"/>
        <dbReference type="Rhea" id="RHEA-COMP:10136"/>
        <dbReference type="Rhea" id="RHEA-COMP:20101"/>
        <dbReference type="ChEBI" id="CHEBI:15378"/>
        <dbReference type="ChEBI" id="CHEBI:30616"/>
        <dbReference type="ChEBI" id="CHEBI:46858"/>
        <dbReference type="ChEBI" id="CHEBI:61978"/>
        <dbReference type="ChEBI" id="CHEBI:456216"/>
        <dbReference type="EC" id="2.7.10.2"/>
    </reaction>
</comment>
<keyword evidence="22" id="KW-1185">Reference proteome</keyword>
<keyword evidence="7" id="KW-0808">Transferase</keyword>
<organism evidence="21 22">
    <name type="scientific">Notoacmeibacter marinus</name>
    <dbReference type="NCBI Taxonomy" id="1876515"/>
    <lineage>
        <taxon>Bacteria</taxon>
        <taxon>Pseudomonadati</taxon>
        <taxon>Pseudomonadota</taxon>
        <taxon>Alphaproteobacteria</taxon>
        <taxon>Hyphomicrobiales</taxon>
        <taxon>Notoacmeibacteraceae</taxon>
        <taxon>Notoacmeibacter</taxon>
    </lineage>
</organism>
<evidence type="ECO:0000256" key="8">
    <source>
        <dbReference type="ARBA" id="ARBA00022692"/>
    </source>
</evidence>
<sequence>MLQKYTGGSEGSLAHLQTDAGYGFSTGMFDAEDEKNIDLLALFGYAIRWRWLIGIFLLVGLLLGLAYSVIAPKMYQATARLELTTPTAKVLQDIEMVSSSSDLRAILTAIERIKSRSIAQRVVTQLNLAQNDRFLKLDSGLGISNVFQRAFGVGGTDLSSLSADEREALAVEKFSESIEPSSKRDTSIIDINVRFPDSQIAATIANATARAFIDQGIDIGSETSDLARNFITEQVGDVKSKLENSEKALLGYAKEQNITVTGDDDSLVAKSIGTLNESLSEAIQERLKYSQKVEQIDAGKGGSLPEVIESDALNNLREKIANLKGEYREKLATFKPAFPVMQNLAAQIGEMERQLDAAIDGVGQSVRAQYQAALTREADLKAKLNELEDEQREFQDKKVQYTILKREVDSYRSQYESLIGKLNEVGIGSNLQSRKAEIIEAAVAPIVPYAPRRSLSILVTMLLALVAAAGTIFLIELMNNKFMTPDQVETELNIPILGVIPYFKSDNQAIGDLESPTSAVSEAFRSLRTALSFSGSNGTPRTLAITSTEPSEGKSTVAQKLARDFAALGVRTLLVDCDMRRPNQHRLFGTDNTIGLSNLLTGTLDAKSAAKVFRETKYQGLRLMTAGTIPPNPVDLLVSSRMAKLVAALNDRFDLIIFDCPPVIGLSDAPVISRLAEGTIMVVSQNQVARKSAVHAAERIRRVNGQLAGAIFNKFDAGVTDGYSGYRYMSYDYYHYGGTDGAEQLAMSSDSSTAGQSKSSQTDDAHGSIFDRFRRAGNALRDRLERTE</sequence>
<evidence type="ECO:0000313" key="21">
    <source>
        <dbReference type="EMBL" id="OXS99387.1"/>
    </source>
</evidence>
<evidence type="ECO:0000256" key="2">
    <source>
        <dbReference type="ARBA" id="ARBA00007316"/>
    </source>
</evidence>
<keyword evidence="14" id="KW-0829">Tyrosine-protein kinase</keyword>
<dbReference type="InterPro" id="IPR027417">
    <property type="entry name" value="P-loop_NTPase"/>
</dbReference>
<evidence type="ECO:0000313" key="22">
    <source>
        <dbReference type="Proteomes" id="UP000215405"/>
    </source>
</evidence>
<evidence type="ECO:0000256" key="7">
    <source>
        <dbReference type="ARBA" id="ARBA00022679"/>
    </source>
</evidence>
<evidence type="ECO:0000256" key="10">
    <source>
        <dbReference type="ARBA" id="ARBA00022777"/>
    </source>
</evidence>
<evidence type="ECO:0000256" key="12">
    <source>
        <dbReference type="ARBA" id="ARBA00022989"/>
    </source>
</evidence>
<feature type="domain" description="AAA" evidence="20">
    <location>
        <begin position="551"/>
        <end position="702"/>
    </location>
</feature>
<evidence type="ECO:0000256" key="5">
    <source>
        <dbReference type="ARBA" id="ARBA00022475"/>
    </source>
</evidence>
<dbReference type="NCBIfam" id="TIGR01007">
    <property type="entry name" value="eps_fam"/>
    <property type="match status" value="1"/>
</dbReference>
<reference evidence="22" key="1">
    <citation type="journal article" date="2017" name="Int. J. Syst. Evol. Microbiol.">
        <title>Notoacmeibacter marinus gen. nov., sp. nov., isolated from the gut of a limpet and proposal of Notoacmeibacteraceae fam. nov. in the order Rhizobiales of the class Alphaproteobacteria.</title>
        <authorList>
            <person name="Huang Z."/>
            <person name="Guo F."/>
            <person name="Lai Q."/>
        </authorList>
    </citation>
    <scope>NUCLEOTIDE SEQUENCE [LARGE SCALE GENOMIC DNA]</scope>
    <source>
        <strain evidence="22">XMTR2A4</strain>
    </source>
</reference>
<feature type="transmembrane region" description="Helical" evidence="18">
    <location>
        <begin position="49"/>
        <end position="70"/>
    </location>
</feature>
<dbReference type="AlphaFoldDB" id="A0A231UTX0"/>
<keyword evidence="8 18" id="KW-0812">Transmembrane</keyword>
<evidence type="ECO:0000259" key="19">
    <source>
        <dbReference type="Pfam" id="PF02706"/>
    </source>
</evidence>
<dbReference type="InterPro" id="IPR025669">
    <property type="entry name" value="AAA_dom"/>
</dbReference>
<dbReference type="EC" id="2.7.10.2" evidence="4"/>
<evidence type="ECO:0000256" key="4">
    <source>
        <dbReference type="ARBA" id="ARBA00011903"/>
    </source>
</evidence>
<accession>A0A231UTX0</accession>
<dbReference type="InterPro" id="IPR003856">
    <property type="entry name" value="LPS_length_determ_N"/>
</dbReference>
<feature type="coiled-coil region" evidence="16">
    <location>
        <begin position="313"/>
        <end position="407"/>
    </location>
</feature>
<dbReference type="CDD" id="cd05387">
    <property type="entry name" value="BY-kinase"/>
    <property type="match status" value="1"/>
</dbReference>
<comment type="subcellular location">
    <subcellularLocation>
        <location evidence="1">Cell inner membrane</location>
        <topology evidence="1">Multi-pass membrane protein</topology>
    </subcellularLocation>
</comment>
<evidence type="ECO:0000256" key="18">
    <source>
        <dbReference type="SAM" id="Phobius"/>
    </source>
</evidence>
<feature type="compositionally biased region" description="Basic and acidic residues" evidence="17">
    <location>
        <begin position="761"/>
        <end position="770"/>
    </location>
</feature>
<dbReference type="SUPFAM" id="SSF52540">
    <property type="entry name" value="P-loop containing nucleoside triphosphate hydrolases"/>
    <property type="match status" value="1"/>
</dbReference>
<evidence type="ECO:0000256" key="9">
    <source>
        <dbReference type="ARBA" id="ARBA00022741"/>
    </source>
</evidence>
<dbReference type="PANTHER" id="PTHR32309:SF13">
    <property type="entry name" value="FERRIC ENTEROBACTIN TRANSPORT PROTEIN FEPE"/>
    <property type="match status" value="1"/>
</dbReference>